<proteinExistence type="predicted"/>
<dbReference type="RefSeq" id="WP_244772214.1">
    <property type="nucleotide sequence ID" value="NZ_CP094929.1"/>
</dbReference>
<gene>
    <name evidence="1" type="ORF">MUG09_14800</name>
</gene>
<evidence type="ECO:0000313" key="2">
    <source>
        <dbReference type="Proteomes" id="UP000829708"/>
    </source>
</evidence>
<protein>
    <recommendedName>
        <fullName evidence="3">Alginate export domain-containing protein</fullName>
    </recommendedName>
</protein>
<organism evidence="1 2">
    <name type="scientific">Sphaerochaeta associata</name>
    <dbReference type="NCBI Taxonomy" id="1129264"/>
    <lineage>
        <taxon>Bacteria</taxon>
        <taxon>Pseudomonadati</taxon>
        <taxon>Spirochaetota</taxon>
        <taxon>Spirochaetia</taxon>
        <taxon>Spirochaetales</taxon>
        <taxon>Sphaerochaetaceae</taxon>
        <taxon>Sphaerochaeta</taxon>
    </lineage>
</organism>
<accession>A0ABY4DCM8</accession>
<sequence>MKRILLILAFSLLLPALYSFDLFLEEQPSRITTFTVKAGGGLYRDEQFLTDSKLSFAAEQNGQRYRSVAQLSYDVLENRLEADELSISLFARNLTIKGGLFTHPWGSASTSHVVDVLSSRDLRDGFVDDLEAMKRPSAMLLASSYFKNSSLDLAFKPGFSPSYLVTEGRYSLVPTAFGSATITEPDTSNLGSWEAGGRYRTSLGNLDMGLLYFNGHHSDPGFTITAFDSVTFLPTSLNLTYTRYQLFGMEGSLLFDPFTLALEGGFFLSEDKDGTDSSLYNSRFAYLAELSYTHPASSAFLALAYQGRYILDYSSANPVDVDYLASYDGKAYENTLLMVVEYPFMQQRLTARAAVTYNIESEGYAVLTSLSYALEDNLSVFLKGTVYGAAGTKSSLYKSWDDNDSLQVGMKAWF</sequence>
<dbReference type="Proteomes" id="UP000829708">
    <property type="component" value="Chromosome"/>
</dbReference>
<evidence type="ECO:0008006" key="3">
    <source>
        <dbReference type="Google" id="ProtNLM"/>
    </source>
</evidence>
<evidence type="ECO:0000313" key="1">
    <source>
        <dbReference type="EMBL" id="UOM50829.1"/>
    </source>
</evidence>
<dbReference type="EMBL" id="CP094929">
    <property type="protein sequence ID" value="UOM50829.1"/>
    <property type="molecule type" value="Genomic_DNA"/>
</dbReference>
<reference evidence="2" key="1">
    <citation type="journal article" date="2024" name="J Bioinform Genom">
        <title>Complete genome sequence of the type strain bacterium Sphaerochaeta associata GLS2t (VKM B-2742)t.</title>
        <authorList>
            <person name="Troshina O.Y."/>
            <person name="Tepeeva A.N."/>
            <person name="Arzamasceva V.O."/>
            <person name="Whitman W.B."/>
            <person name="Varghese N."/>
            <person name="Shapiro N."/>
            <person name="Woyke T."/>
            <person name="Kripides N.C."/>
            <person name="Vasilenko O.V."/>
        </authorList>
    </citation>
    <scope>NUCLEOTIDE SEQUENCE [LARGE SCALE GENOMIC DNA]</scope>
    <source>
        <strain evidence="2">GLS2T</strain>
    </source>
</reference>
<name>A0ABY4DCM8_9SPIR</name>
<keyword evidence="2" id="KW-1185">Reference proteome</keyword>